<name>A0A8S3S5S5_MYTED</name>
<evidence type="ECO:0000313" key="3">
    <source>
        <dbReference type="Proteomes" id="UP000683360"/>
    </source>
</evidence>
<evidence type="ECO:0000259" key="1">
    <source>
        <dbReference type="Pfam" id="PF14529"/>
    </source>
</evidence>
<dbReference type="Pfam" id="PF14529">
    <property type="entry name" value="Exo_endo_phos_2"/>
    <property type="match status" value="1"/>
</dbReference>
<reference evidence="2" key="1">
    <citation type="submission" date="2021-03" db="EMBL/GenBank/DDBJ databases">
        <authorList>
            <person name="Bekaert M."/>
        </authorList>
    </citation>
    <scope>NUCLEOTIDE SEQUENCE</scope>
</reference>
<dbReference type="InterPro" id="IPR005135">
    <property type="entry name" value="Endo/exonuclease/phosphatase"/>
</dbReference>
<feature type="domain" description="Endonuclease/exonuclease/phosphatase" evidence="1">
    <location>
        <begin position="476"/>
        <end position="637"/>
    </location>
</feature>
<gene>
    <name evidence="2" type="ORF">MEDL_28415</name>
</gene>
<comment type="caution">
    <text evidence="2">The sequence shown here is derived from an EMBL/GenBank/DDBJ whole genome shotgun (WGS) entry which is preliminary data.</text>
</comment>
<dbReference type="SUPFAM" id="SSF56219">
    <property type="entry name" value="DNase I-like"/>
    <property type="match status" value="2"/>
</dbReference>
<protein>
    <recommendedName>
        <fullName evidence="1">Endonuclease/exonuclease/phosphatase domain-containing protein</fullName>
    </recommendedName>
</protein>
<dbReference type="OrthoDB" id="6180262at2759"/>
<organism evidence="2 3">
    <name type="scientific">Mytilus edulis</name>
    <name type="common">Blue mussel</name>
    <dbReference type="NCBI Taxonomy" id="6550"/>
    <lineage>
        <taxon>Eukaryota</taxon>
        <taxon>Metazoa</taxon>
        <taxon>Spiralia</taxon>
        <taxon>Lophotrochozoa</taxon>
        <taxon>Mollusca</taxon>
        <taxon>Bivalvia</taxon>
        <taxon>Autobranchia</taxon>
        <taxon>Pteriomorphia</taxon>
        <taxon>Mytilida</taxon>
        <taxon>Mytiloidea</taxon>
        <taxon>Mytilidae</taxon>
        <taxon>Mytilinae</taxon>
        <taxon>Mytilus</taxon>
    </lineage>
</organism>
<dbReference type="AlphaFoldDB" id="A0A8S3S5S5"/>
<dbReference type="Gene3D" id="3.60.10.10">
    <property type="entry name" value="Endonuclease/exonuclease/phosphatase"/>
    <property type="match status" value="2"/>
</dbReference>
<dbReference type="InterPro" id="IPR036691">
    <property type="entry name" value="Endo/exonu/phosph_ase_sf"/>
</dbReference>
<dbReference type="EMBL" id="CAJPWZ010001416">
    <property type="protein sequence ID" value="CAG2214617.1"/>
    <property type="molecule type" value="Genomic_DNA"/>
</dbReference>
<evidence type="ECO:0000313" key="2">
    <source>
        <dbReference type="EMBL" id="CAG2214617.1"/>
    </source>
</evidence>
<dbReference type="Proteomes" id="UP000683360">
    <property type="component" value="Unassembled WGS sequence"/>
</dbReference>
<keyword evidence="3" id="KW-1185">Reference proteome</keyword>
<sequence>MLMYDILIFLESKTDEFDILGMPDGYKYFAKHRTKFKKKSGGIIICFKSNLENFLKFPKSNSEFVQWVVLEKGLVDFDKNLLMGCMYLPPENTKYTSNEAFTEVEIEMIELVNKYNGQPLIVGDLNAKTKLLDDVVIPDDSLFDILDDFEDDSFVSYLYDYQNLCDSNVSLKRCSEDSSVPNNYGYKLIDFCKRNNLYIGNSRLPGNDHMIGLTTCNSVSLIDYLLLSSSVFPLIKEFNVLEFNPLFSDVHCGLCFCFHASVNIFTTHSDDNCSSQRGHARWVPDKENRFIETLVSDVTKFDEISLLLSEDSSTDPKERINTAVDKICDLFKSTANRVFKPKGRFYPSGTSNQLWFNKQCRDKRKGFHKAKNRYSLNKNKENRDEMKKSGKVYRTEMNKSFESFQHALESDMRKLSKKDSVHLSRAKSKKSNKISGGISVFVKSNLKAGVKFLEHKTNDYIWLKLCSTFFSTTEDIYLCFIYNPPSNSSYTQSLDEEIFDLLETDIEKYSKSGSIILAGDLNSRTGTKQPDFIEGDNRNGVNQIFNNFDPDINVPVRYSMDETISSRGKYLNDICIETGLRILNGRTTGDSIGQLTCYTPNGCSVVDYFIVSENLLSKVCFFKVHNLLGDLSDHCQISVLLNIQCKIKGDTCQTQMSLKSYKWNENSTELFQEALSSGSMQQKF</sequence>
<dbReference type="GO" id="GO:0003824">
    <property type="term" value="F:catalytic activity"/>
    <property type="evidence" value="ECO:0007669"/>
    <property type="project" value="InterPro"/>
</dbReference>
<proteinExistence type="predicted"/>
<accession>A0A8S3S5S5</accession>